<evidence type="ECO:0000313" key="8">
    <source>
        <dbReference type="Proteomes" id="UP000799536"/>
    </source>
</evidence>
<feature type="transmembrane region" description="Helical" evidence="5">
    <location>
        <begin position="178"/>
        <end position="198"/>
    </location>
</feature>
<feature type="transmembrane region" description="Helical" evidence="5">
    <location>
        <begin position="351"/>
        <end position="370"/>
    </location>
</feature>
<feature type="transmembrane region" description="Helical" evidence="5">
    <location>
        <begin position="325"/>
        <end position="344"/>
    </location>
</feature>
<dbReference type="AlphaFoldDB" id="A0A9P4MZM2"/>
<dbReference type="PRINTS" id="PR01036">
    <property type="entry name" value="TCRTETB"/>
</dbReference>
<dbReference type="Pfam" id="PF07690">
    <property type="entry name" value="MFS_1"/>
    <property type="match status" value="1"/>
</dbReference>
<dbReference type="InterPro" id="IPR011701">
    <property type="entry name" value="MFS"/>
</dbReference>
<feature type="transmembrane region" description="Helical" evidence="5">
    <location>
        <begin position="245"/>
        <end position="267"/>
    </location>
</feature>
<dbReference type="OrthoDB" id="2351791at2759"/>
<dbReference type="SUPFAM" id="SSF103473">
    <property type="entry name" value="MFS general substrate transporter"/>
    <property type="match status" value="1"/>
</dbReference>
<evidence type="ECO:0000313" key="7">
    <source>
        <dbReference type="EMBL" id="KAF2202025.1"/>
    </source>
</evidence>
<feature type="transmembrane region" description="Helical" evidence="5">
    <location>
        <begin position="418"/>
        <end position="440"/>
    </location>
</feature>
<feature type="domain" description="Major facilitator superfamily (MFS) profile" evidence="6">
    <location>
        <begin position="25"/>
        <end position="511"/>
    </location>
</feature>
<dbReference type="Proteomes" id="UP000799536">
    <property type="component" value="Unassembled WGS sequence"/>
</dbReference>
<dbReference type="PROSITE" id="PS50850">
    <property type="entry name" value="MFS"/>
    <property type="match status" value="1"/>
</dbReference>
<name>A0A9P4MZM2_9PLEO</name>
<dbReference type="EMBL" id="ML993952">
    <property type="protein sequence ID" value="KAF2202025.1"/>
    <property type="molecule type" value="Genomic_DNA"/>
</dbReference>
<protein>
    <submittedName>
        <fullName evidence="7">MFS general substrate transporter</fullName>
    </submittedName>
</protein>
<feature type="transmembrane region" description="Helical" evidence="5">
    <location>
        <begin position="376"/>
        <end position="397"/>
    </location>
</feature>
<feature type="transmembrane region" description="Helical" evidence="5">
    <location>
        <begin position="120"/>
        <end position="137"/>
    </location>
</feature>
<dbReference type="GO" id="GO:0005886">
    <property type="term" value="C:plasma membrane"/>
    <property type="evidence" value="ECO:0007669"/>
    <property type="project" value="TreeGrafter"/>
</dbReference>
<feature type="transmembrane region" description="Helical" evidence="5">
    <location>
        <begin position="23"/>
        <end position="50"/>
    </location>
</feature>
<proteinExistence type="predicted"/>
<keyword evidence="8" id="KW-1185">Reference proteome</keyword>
<feature type="transmembrane region" description="Helical" evidence="5">
    <location>
        <begin position="91"/>
        <end position="114"/>
    </location>
</feature>
<dbReference type="PANTHER" id="PTHR23501:SF94">
    <property type="entry name" value="MAJOR FACILITATOR SUPERFAMILY (MFS) PROFILE DOMAIN-CONTAINING PROTEIN"/>
    <property type="match status" value="1"/>
</dbReference>
<dbReference type="InterPro" id="IPR020846">
    <property type="entry name" value="MFS_dom"/>
</dbReference>
<evidence type="ECO:0000256" key="5">
    <source>
        <dbReference type="SAM" id="Phobius"/>
    </source>
</evidence>
<evidence type="ECO:0000256" key="4">
    <source>
        <dbReference type="ARBA" id="ARBA00023136"/>
    </source>
</evidence>
<dbReference type="PANTHER" id="PTHR23501">
    <property type="entry name" value="MAJOR FACILITATOR SUPERFAMILY"/>
    <property type="match status" value="1"/>
</dbReference>
<keyword evidence="3 5" id="KW-1133">Transmembrane helix</keyword>
<keyword evidence="2 5" id="KW-0812">Transmembrane</keyword>
<sequence length="529" mass="57288">MFESAATFGKPSLQEWSPTRREWLIMMSLSIISLMVALDATILVCVLPTIATSLHGTSTLSFWAGTSYLLSSAVFQPVVASISFHFGRQHLVLVSLFLFTLGTILCGLSHTFSLLLPGRVIQGIGGGGIITMSQVIFCDIVPLRQRPKYFAMVLGAWAVGSLLGPVLGGAFATYNWRWIFWVNLPFCGLGFAMVLLCVRLRASEALTLREKMVRTDWGGGILFLGGMTSFLIGLSWGGVQFPWGSAATLIPIFIGLAGLGVFGWWQVRKEKYTLLPVSLFYCVSAFAAFYCAVCNGLVLFVGLYYYPFYVMSVRLSSPIRAGVELIPALAFVLPGSIVVSLITTRIGRFRWAIWGGWTVATIGAGLMLLLDRHTSLAARSTILSVFGLGAGMVLSSVNFGTQAIAKVEDVGMAASMYAFMRSLGNPLGVALAGTVFQNAMKERLIDLGLPGSIASQSEAFVSELHGLSSNDTLRIGAQSAYVHGFKAVWLVMVTVSATGGLASLWIKRFSMDRTLQSGFTVREESFPRR</sequence>
<dbReference type="GO" id="GO:0022857">
    <property type="term" value="F:transmembrane transporter activity"/>
    <property type="evidence" value="ECO:0007669"/>
    <property type="project" value="InterPro"/>
</dbReference>
<comment type="subcellular location">
    <subcellularLocation>
        <location evidence="1">Membrane</location>
        <topology evidence="1">Multi-pass membrane protein</topology>
    </subcellularLocation>
</comment>
<evidence type="ECO:0000256" key="3">
    <source>
        <dbReference type="ARBA" id="ARBA00022989"/>
    </source>
</evidence>
<dbReference type="Gene3D" id="1.20.1720.10">
    <property type="entry name" value="Multidrug resistance protein D"/>
    <property type="match status" value="1"/>
</dbReference>
<evidence type="ECO:0000256" key="1">
    <source>
        <dbReference type="ARBA" id="ARBA00004141"/>
    </source>
</evidence>
<organism evidence="7 8">
    <name type="scientific">Delitschia confertaspora ATCC 74209</name>
    <dbReference type="NCBI Taxonomy" id="1513339"/>
    <lineage>
        <taxon>Eukaryota</taxon>
        <taxon>Fungi</taxon>
        <taxon>Dikarya</taxon>
        <taxon>Ascomycota</taxon>
        <taxon>Pezizomycotina</taxon>
        <taxon>Dothideomycetes</taxon>
        <taxon>Pleosporomycetidae</taxon>
        <taxon>Pleosporales</taxon>
        <taxon>Delitschiaceae</taxon>
        <taxon>Delitschia</taxon>
    </lineage>
</organism>
<feature type="transmembrane region" description="Helical" evidence="5">
    <location>
        <begin position="219"/>
        <end position="239"/>
    </location>
</feature>
<reference evidence="7" key="1">
    <citation type="journal article" date="2020" name="Stud. Mycol.">
        <title>101 Dothideomycetes genomes: a test case for predicting lifestyles and emergence of pathogens.</title>
        <authorList>
            <person name="Haridas S."/>
            <person name="Albert R."/>
            <person name="Binder M."/>
            <person name="Bloem J."/>
            <person name="Labutti K."/>
            <person name="Salamov A."/>
            <person name="Andreopoulos B."/>
            <person name="Baker S."/>
            <person name="Barry K."/>
            <person name="Bills G."/>
            <person name="Bluhm B."/>
            <person name="Cannon C."/>
            <person name="Castanera R."/>
            <person name="Culley D."/>
            <person name="Daum C."/>
            <person name="Ezra D."/>
            <person name="Gonzalez J."/>
            <person name="Henrissat B."/>
            <person name="Kuo A."/>
            <person name="Liang C."/>
            <person name="Lipzen A."/>
            <person name="Lutzoni F."/>
            <person name="Magnuson J."/>
            <person name="Mondo S."/>
            <person name="Nolan M."/>
            <person name="Ohm R."/>
            <person name="Pangilinan J."/>
            <person name="Park H.-J."/>
            <person name="Ramirez L."/>
            <person name="Alfaro M."/>
            <person name="Sun H."/>
            <person name="Tritt A."/>
            <person name="Yoshinaga Y."/>
            <person name="Zwiers L.-H."/>
            <person name="Turgeon B."/>
            <person name="Goodwin S."/>
            <person name="Spatafora J."/>
            <person name="Crous P."/>
            <person name="Grigoriev I."/>
        </authorList>
    </citation>
    <scope>NUCLEOTIDE SEQUENCE</scope>
    <source>
        <strain evidence="7">ATCC 74209</strain>
    </source>
</reference>
<dbReference type="InterPro" id="IPR036259">
    <property type="entry name" value="MFS_trans_sf"/>
</dbReference>
<accession>A0A9P4MZM2</accession>
<feature type="transmembrane region" description="Helical" evidence="5">
    <location>
        <begin position="279"/>
        <end position="305"/>
    </location>
</feature>
<keyword evidence="4 5" id="KW-0472">Membrane</keyword>
<feature type="transmembrane region" description="Helical" evidence="5">
    <location>
        <begin position="62"/>
        <end position="84"/>
    </location>
</feature>
<gene>
    <name evidence="7" type="ORF">GQ43DRAFT_455360</name>
</gene>
<evidence type="ECO:0000256" key="2">
    <source>
        <dbReference type="ARBA" id="ARBA00022692"/>
    </source>
</evidence>
<dbReference type="Gene3D" id="1.20.1250.20">
    <property type="entry name" value="MFS general substrate transporter like domains"/>
    <property type="match status" value="1"/>
</dbReference>
<evidence type="ECO:0000259" key="6">
    <source>
        <dbReference type="PROSITE" id="PS50850"/>
    </source>
</evidence>
<comment type="caution">
    <text evidence="7">The sequence shown here is derived from an EMBL/GenBank/DDBJ whole genome shotgun (WGS) entry which is preliminary data.</text>
</comment>
<feature type="transmembrane region" description="Helical" evidence="5">
    <location>
        <begin position="149"/>
        <end position="172"/>
    </location>
</feature>
<feature type="transmembrane region" description="Helical" evidence="5">
    <location>
        <begin position="487"/>
        <end position="506"/>
    </location>
</feature>